<dbReference type="Proteomes" id="UP001497480">
    <property type="component" value="Unassembled WGS sequence"/>
</dbReference>
<reference evidence="1 2" key="1">
    <citation type="submission" date="2024-03" db="EMBL/GenBank/DDBJ databases">
        <authorList>
            <person name="Martinez-Hernandez J."/>
        </authorList>
    </citation>
    <scope>NUCLEOTIDE SEQUENCE [LARGE SCALE GENOMIC DNA]</scope>
</reference>
<name>A0AAV1XKY2_LUPLU</name>
<protein>
    <submittedName>
        <fullName evidence="1">Uncharacterized protein</fullName>
    </submittedName>
</protein>
<keyword evidence="2" id="KW-1185">Reference proteome</keyword>
<proteinExistence type="predicted"/>
<sequence>MDSRTRTAAVEPNVNEQPASACLCEVGIPHPLSARATSHPMEWECASKGREDMLGRGSSTCNLEVWDLGSVVEAESQKCDVLKKEVEPMKIRKLQCVLVTTLKDVVKT</sequence>
<evidence type="ECO:0000313" key="2">
    <source>
        <dbReference type="Proteomes" id="UP001497480"/>
    </source>
</evidence>
<organism evidence="1 2">
    <name type="scientific">Lupinus luteus</name>
    <name type="common">European yellow lupine</name>
    <dbReference type="NCBI Taxonomy" id="3873"/>
    <lineage>
        <taxon>Eukaryota</taxon>
        <taxon>Viridiplantae</taxon>
        <taxon>Streptophyta</taxon>
        <taxon>Embryophyta</taxon>
        <taxon>Tracheophyta</taxon>
        <taxon>Spermatophyta</taxon>
        <taxon>Magnoliopsida</taxon>
        <taxon>eudicotyledons</taxon>
        <taxon>Gunneridae</taxon>
        <taxon>Pentapetalae</taxon>
        <taxon>rosids</taxon>
        <taxon>fabids</taxon>
        <taxon>Fabales</taxon>
        <taxon>Fabaceae</taxon>
        <taxon>Papilionoideae</taxon>
        <taxon>50 kb inversion clade</taxon>
        <taxon>genistoids sensu lato</taxon>
        <taxon>core genistoids</taxon>
        <taxon>Genisteae</taxon>
        <taxon>Lupinus</taxon>
    </lineage>
</organism>
<accession>A0AAV1XKY2</accession>
<comment type="caution">
    <text evidence="1">The sequence shown here is derived from an EMBL/GenBank/DDBJ whole genome shotgun (WGS) entry which is preliminary data.</text>
</comment>
<dbReference type="AlphaFoldDB" id="A0AAV1XKY2"/>
<dbReference type="EMBL" id="CAXHTB010000016">
    <property type="protein sequence ID" value="CAL0322426.1"/>
    <property type="molecule type" value="Genomic_DNA"/>
</dbReference>
<gene>
    <name evidence="1" type="ORF">LLUT_LOCUS23486</name>
</gene>
<evidence type="ECO:0000313" key="1">
    <source>
        <dbReference type="EMBL" id="CAL0322426.1"/>
    </source>
</evidence>